<dbReference type="Pfam" id="PF00106">
    <property type="entry name" value="adh_short"/>
    <property type="match status" value="1"/>
</dbReference>
<evidence type="ECO:0000256" key="4">
    <source>
        <dbReference type="ARBA" id="ARBA00023002"/>
    </source>
</evidence>
<dbReference type="PROSITE" id="PS00061">
    <property type="entry name" value="ADH_SHORT"/>
    <property type="match status" value="1"/>
</dbReference>
<evidence type="ECO:0000313" key="8">
    <source>
        <dbReference type="Proteomes" id="UP000472276"/>
    </source>
</evidence>
<dbReference type="PANTHER" id="PTHR43899:SF7">
    <property type="entry name" value="17-BETA-HYDROXYSTEROID DEHYDROGENASE TYPE 3"/>
    <property type="match status" value="1"/>
</dbReference>
<comment type="subcellular location">
    <subcellularLocation>
        <location evidence="1">Endoplasmic reticulum</location>
    </subcellularLocation>
</comment>
<dbReference type="FunFam" id="3.40.50.720:FF:000137">
    <property type="entry name" value="Hydroxysteroid (17-beta) dehydrogenase 3"/>
    <property type="match status" value="1"/>
</dbReference>
<evidence type="ECO:0000256" key="5">
    <source>
        <dbReference type="RuleBase" id="RU000363"/>
    </source>
</evidence>
<accession>A0A668URF9</accession>
<gene>
    <name evidence="7" type="primary">HSD17B3</name>
</gene>
<reference evidence="7" key="1">
    <citation type="submission" date="2025-08" db="UniProtKB">
        <authorList>
            <consortium name="Ensembl"/>
        </authorList>
    </citation>
    <scope>IDENTIFICATION</scope>
</reference>
<dbReference type="InterPro" id="IPR020904">
    <property type="entry name" value="Sc_DH/Rdtase_CS"/>
</dbReference>
<dbReference type="PRINTS" id="PR00080">
    <property type="entry name" value="SDRFAMILY"/>
</dbReference>
<keyword evidence="8" id="KW-1185">Reference proteome</keyword>
<dbReference type="AlphaFoldDB" id="A0A668URF9"/>
<dbReference type="CDD" id="cd05356">
    <property type="entry name" value="17beta-HSD1_like_SDR_c"/>
    <property type="match status" value="1"/>
</dbReference>
<reference evidence="7" key="2">
    <citation type="submission" date="2025-09" db="UniProtKB">
        <authorList>
            <consortium name="Ensembl"/>
        </authorList>
    </citation>
    <scope>IDENTIFICATION</scope>
</reference>
<dbReference type="Gene3D" id="3.40.50.720">
    <property type="entry name" value="NAD(P)-binding Rossmann-like Domain"/>
    <property type="match status" value="1"/>
</dbReference>
<dbReference type="InterPro" id="IPR036291">
    <property type="entry name" value="NAD(P)-bd_dom_sf"/>
</dbReference>
<keyword evidence="3" id="KW-0443">Lipid metabolism</keyword>
<dbReference type="InterPro" id="IPR002347">
    <property type="entry name" value="SDR_fam"/>
</dbReference>
<dbReference type="Ensembl" id="ENSOABT00000043695.2">
    <property type="protein sequence ID" value="ENSOABP00000042555.2"/>
    <property type="gene ID" value="ENSOABG00000019196.2"/>
</dbReference>
<feature type="transmembrane region" description="Helical" evidence="6">
    <location>
        <begin position="6"/>
        <end position="25"/>
    </location>
</feature>
<evidence type="ECO:0000256" key="1">
    <source>
        <dbReference type="ARBA" id="ARBA00004240"/>
    </source>
</evidence>
<dbReference type="PANTHER" id="PTHR43899">
    <property type="entry name" value="RH59310P"/>
    <property type="match status" value="1"/>
</dbReference>
<keyword evidence="6" id="KW-0812">Transmembrane</keyword>
<dbReference type="Proteomes" id="UP000472276">
    <property type="component" value="Unassembled WGS sequence"/>
</dbReference>
<evidence type="ECO:0000256" key="6">
    <source>
        <dbReference type="SAM" id="Phobius"/>
    </source>
</evidence>
<keyword evidence="6" id="KW-0472">Membrane</keyword>
<dbReference type="GO" id="GO:0047045">
    <property type="term" value="F:testosterone dehydrogenase (NADP+) activity"/>
    <property type="evidence" value="ECO:0007669"/>
    <property type="project" value="TreeGrafter"/>
</dbReference>
<sequence length="405" mass="44188">MDFMELFFISLGTGVVVYYGVRLLLFSRMLFPKLWFPLPKTFFTSMGEWAVVTGSSEGIGRAYAFALAQRGMNIVVMSRTKAKLDQVAKEIGEATGQRVKVITTDFTKENIFSEIEEQLKDLNIGVLVNNVGTLPCFIPSRFLEYDELDKTITKVINCNMKTMAKMCKIILPGMANRGKGMILNVSSGIASIPFPLYALYTASKVFVERFSQGLQAEYKNKGIIIQSVAPFGISTRMAGFQKTNMVTFSPEDFVKYSLQYVSAGDKTNGSVCHTVLDVSLVSVPKGTPTFPVLEVDVSSLFFSSGSSSKQLPSSSGLVSPSNAGASLTLSRSLEKPCCWRLIRPGPVVALLLLFQSSVLRFEAFLSSSSLLKSSTPVETFDASLISFAGLSFGTWTFVGEEPPAS</sequence>
<keyword evidence="3" id="KW-0444">Lipid biosynthesis</keyword>
<dbReference type="GO" id="GO:0005783">
    <property type="term" value="C:endoplasmic reticulum"/>
    <property type="evidence" value="ECO:0007669"/>
    <property type="project" value="UniProtKB-SubCell"/>
</dbReference>
<evidence type="ECO:0000256" key="2">
    <source>
        <dbReference type="ARBA" id="ARBA00022857"/>
    </source>
</evidence>
<evidence type="ECO:0000256" key="3">
    <source>
        <dbReference type="ARBA" id="ARBA00022955"/>
    </source>
</evidence>
<dbReference type="PRINTS" id="PR00081">
    <property type="entry name" value="GDHRDH"/>
</dbReference>
<keyword evidence="3" id="KW-0752">Steroid biosynthesis</keyword>
<evidence type="ECO:0000313" key="7">
    <source>
        <dbReference type="Ensembl" id="ENSOABP00000042555.2"/>
    </source>
</evidence>
<keyword evidence="6" id="KW-1133">Transmembrane helix</keyword>
<organism evidence="7 8">
    <name type="scientific">Oreochromis aureus</name>
    <name type="common">Israeli tilapia</name>
    <name type="synonym">Chromis aureus</name>
    <dbReference type="NCBI Taxonomy" id="47969"/>
    <lineage>
        <taxon>Eukaryota</taxon>
        <taxon>Metazoa</taxon>
        <taxon>Chordata</taxon>
        <taxon>Craniata</taxon>
        <taxon>Vertebrata</taxon>
        <taxon>Euteleostomi</taxon>
        <taxon>Actinopterygii</taxon>
        <taxon>Neopterygii</taxon>
        <taxon>Teleostei</taxon>
        <taxon>Neoteleostei</taxon>
        <taxon>Acanthomorphata</taxon>
        <taxon>Ovalentaria</taxon>
        <taxon>Cichlomorphae</taxon>
        <taxon>Cichliformes</taxon>
        <taxon>Cichlidae</taxon>
        <taxon>African cichlids</taxon>
        <taxon>Pseudocrenilabrinae</taxon>
        <taxon>Oreochromini</taxon>
        <taxon>Oreochromis</taxon>
    </lineage>
</organism>
<dbReference type="SUPFAM" id="SSF51735">
    <property type="entry name" value="NAD(P)-binding Rossmann-fold domains"/>
    <property type="match status" value="1"/>
</dbReference>
<evidence type="ECO:0008006" key="9">
    <source>
        <dbReference type="Google" id="ProtNLM"/>
    </source>
</evidence>
<dbReference type="InterPro" id="IPR051019">
    <property type="entry name" value="VLCFA-Steroid_DH"/>
</dbReference>
<comment type="similarity">
    <text evidence="5">Belongs to the short-chain dehydrogenases/reductases (SDR) family.</text>
</comment>
<protein>
    <recommendedName>
        <fullName evidence="9">Hydroxysteroid (17-beta) dehydrogenase 3</fullName>
    </recommendedName>
</protein>
<proteinExistence type="inferred from homology"/>
<name>A0A668URF9_OREAU</name>
<keyword evidence="2" id="KW-0521">NADP</keyword>
<dbReference type="GO" id="GO:0006694">
    <property type="term" value="P:steroid biosynthetic process"/>
    <property type="evidence" value="ECO:0007669"/>
    <property type="project" value="UniProtKB-KW"/>
</dbReference>
<keyword evidence="4" id="KW-0560">Oxidoreductase</keyword>